<comment type="caution">
    <text evidence="1">The sequence shown here is derived from an EMBL/GenBank/DDBJ whole genome shotgun (WGS) entry which is preliminary data.</text>
</comment>
<evidence type="ECO:0000313" key="2">
    <source>
        <dbReference type="Proteomes" id="UP001314170"/>
    </source>
</evidence>
<keyword evidence="2" id="KW-1185">Reference proteome</keyword>
<gene>
    <name evidence="1" type="ORF">DCAF_LOCUS7326</name>
</gene>
<accession>A0AAV1RB54</accession>
<protein>
    <submittedName>
        <fullName evidence="1">Uncharacterized protein</fullName>
    </submittedName>
</protein>
<organism evidence="1 2">
    <name type="scientific">Dovyalis caffra</name>
    <dbReference type="NCBI Taxonomy" id="77055"/>
    <lineage>
        <taxon>Eukaryota</taxon>
        <taxon>Viridiplantae</taxon>
        <taxon>Streptophyta</taxon>
        <taxon>Embryophyta</taxon>
        <taxon>Tracheophyta</taxon>
        <taxon>Spermatophyta</taxon>
        <taxon>Magnoliopsida</taxon>
        <taxon>eudicotyledons</taxon>
        <taxon>Gunneridae</taxon>
        <taxon>Pentapetalae</taxon>
        <taxon>rosids</taxon>
        <taxon>fabids</taxon>
        <taxon>Malpighiales</taxon>
        <taxon>Salicaceae</taxon>
        <taxon>Flacourtieae</taxon>
        <taxon>Dovyalis</taxon>
    </lineage>
</organism>
<proteinExistence type="predicted"/>
<evidence type="ECO:0000313" key="1">
    <source>
        <dbReference type="EMBL" id="CAK7329571.1"/>
    </source>
</evidence>
<sequence length="79" mass="9152">MVLGSPPSFALSQVGRNIEKQIIGNQFFYFEGLHRETHEVQSKELVEKTSENMHKFEEKERHVPFQEIASVDESSLSMK</sequence>
<dbReference type="Proteomes" id="UP001314170">
    <property type="component" value="Unassembled WGS sequence"/>
</dbReference>
<reference evidence="1 2" key="1">
    <citation type="submission" date="2024-01" db="EMBL/GenBank/DDBJ databases">
        <authorList>
            <person name="Waweru B."/>
        </authorList>
    </citation>
    <scope>NUCLEOTIDE SEQUENCE [LARGE SCALE GENOMIC DNA]</scope>
</reference>
<dbReference type="AlphaFoldDB" id="A0AAV1RB54"/>
<dbReference type="EMBL" id="CAWUPB010000913">
    <property type="protein sequence ID" value="CAK7329571.1"/>
    <property type="molecule type" value="Genomic_DNA"/>
</dbReference>
<name>A0AAV1RB54_9ROSI</name>